<reference evidence="1" key="2">
    <citation type="journal article" date="2020" name="Nat. Commun.">
        <title>Large-scale genome sequencing of mycorrhizal fungi provides insights into the early evolution of symbiotic traits.</title>
        <authorList>
            <person name="Miyauchi S."/>
            <person name="Kiss E."/>
            <person name="Kuo A."/>
            <person name="Drula E."/>
            <person name="Kohler A."/>
            <person name="Sanchez-Garcia M."/>
            <person name="Morin E."/>
            <person name="Andreopoulos B."/>
            <person name="Barry K.W."/>
            <person name="Bonito G."/>
            <person name="Buee M."/>
            <person name="Carver A."/>
            <person name="Chen C."/>
            <person name="Cichocki N."/>
            <person name="Clum A."/>
            <person name="Culley D."/>
            <person name="Crous P.W."/>
            <person name="Fauchery L."/>
            <person name="Girlanda M."/>
            <person name="Hayes R.D."/>
            <person name="Keri Z."/>
            <person name="LaButti K."/>
            <person name="Lipzen A."/>
            <person name="Lombard V."/>
            <person name="Magnuson J."/>
            <person name="Maillard F."/>
            <person name="Murat C."/>
            <person name="Nolan M."/>
            <person name="Ohm R.A."/>
            <person name="Pangilinan J."/>
            <person name="Pereira M.F."/>
            <person name="Perotto S."/>
            <person name="Peter M."/>
            <person name="Pfister S."/>
            <person name="Riley R."/>
            <person name="Sitrit Y."/>
            <person name="Stielow J.B."/>
            <person name="Szollosi G."/>
            <person name="Zifcakova L."/>
            <person name="Stursova M."/>
            <person name="Spatafora J.W."/>
            <person name="Tedersoo L."/>
            <person name="Vaario L.M."/>
            <person name="Yamada A."/>
            <person name="Yan M."/>
            <person name="Wang P."/>
            <person name="Xu J."/>
            <person name="Bruns T."/>
            <person name="Baldrian P."/>
            <person name="Vilgalys R."/>
            <person name="Dunand C."/>
            <person name="Henrissat B."/>
            <person name="Grigoriev I.V."/>
            <person name="Hibbett D."/>
            <person name="Nagy L.G."/>
            <person name="Martin F.M."/>
        </authorList>
    </citation>
    <scope>NUCLEOTIDE SEQUENCE</scope>
    <source>
        <strain evidence="1">BED1</strain>
    </source>
</reference>
<accession>A0AAD4BQP2</accession>
<proteinExistence type="predicted"/>
<dbReference type="EMBL" id="WHUW01000020">
    <property type="protein sequence ID" value="KAF8436850.1"/>
    <property type="molecule type" value="Genomic_DNA"/>
</dbReference>
<keyword evidence="2" id="KW-1185">Reference proteome</keyword>
<protein>
    <submittedName>
        <fullName evidence="1">Uncharacterized protein</fullName>
    </submittedName>
</protein>
<gene>
    <name evidence="1" type="ORF">L210DRAFT_3505619</name>
</gene>
<dbReference type="AlphaFoldDB" id="A0AAD4BQP2"/>
<organism evidence="1 2">
    <name type="scientific">Boletus edulis BED1</name>
    <dbReference type="NCBI Taxonomy" id="1328754"/>
    <lineage>
        <taxon>Eukaryota</taxon>
        <taxon>Fungi</taxon>
        <taxon>Dikarya</taxon>
        <taxon>Basidiomycota</taxon>
        <taxon>Agaricomycotina</taxon>
        <taxon>Agaricomycetes</taxon>
        <taxon>Agaricomycetidae</taxon>
        <taxon>Boletales</taxon>
        <taxon>Boletineae</taxon>
        <taxon>Boletaceae</taxon>
        <taxon>Boletoideae</taxon>
        <taxon>Boletus</taxon>
    </lineage>
</organism>
<comment type="caution">
    <text evidence="1">The sequence shown here is derived from an EMBL/GenBank/DDBJ whole genome shotgun (WGS) entry which is preliminary data.</text>
</comment>
<sequence length="177" mass="19751">MHAPCALGDLPVIEISSDEDRDEDGELPVVDLQKRVAQPDGELDLASTGDDSIISLHDNDSIVVNTSQKISTARLVPGVETGTAKFPSSFYAVNLHKAFSTFKATNRLRLETQFENFFQLPWKSSTYYNHRARWLNVPHDARDNAVTAEYTEDGQYSRFLAVHAAKDAEVKAAKRKL</sequence>
<name>A0AAD4BQP2_BOLED</name>
<dbReference type="Proteomes" id="UP001194468">
    <property type="component" value="Unassembled WGS sequence"/>
</dbReference>
<evidence type="ECO:0000313" key="1">
    <source>
        <dbReference type="EMBL" id="KAF8436850.1"/>
    </source>
</evidence>
<evidence type="ECO:0000313" key="2">
    <source>
        <dbReference type="Proteomes" id="UP001194468"/>
    </source>
</evidence>
<reference evidence="1" key="1">
    <citation type="submission" date="2019-10" db="EMBL/GenBank/DDBJ databases">
        <authorList>
            <consortium name="DOE Joint Genome Institute"/>
            <person name="Kuo A."/>
            <person name="Miyauchi S."/>
            <person name="Kiss E."/>
            <person name="Drula E."/>
            <person name="Kohler A."/>
            <person name="Sanchez-Garcia M."/>
            <person name="Andreopoulos B."/>
            <person name="Barry K.W."/>
            <person name="Bonito G."/>
            <person name="Buee M."/>
            <person name="Carver A."/>
            <person name="Chen C."/>
            <person name="Cichocki N."/>
            <person name="Clum A."/>
            <person name="Culley D."/>
            <person name="Crous P.W."/>
            <person name="Fauchery L."/>
            <person name="Girlanda M."/>
            <person name="Hayes R."/>
            <person name="Keri Z."/>
            <person name="LaButti K."/>
            <person name="Lipzen A."/>
            <person name="Lombard V."/>
            <person name="Magnuson J."/>
            <person name="Maillard F."/>
            <person name="Morin E."/>
            <person name="Murat C."/>
            <person name="Nolan M."/>
            <person name="Ohm R."/>
            <person name="Pangilinan J."/>
            <person name="Pereira M."/>
            <person name="Perotto S."/>
            <person name="Peter M."/>
            <person name="Riley R."/>
            <person name="Sitrit Y."/>
            <person name="Stielow B."/>
            <person name="Szollosi G."/>
            <person name="Zifcakova L."/>
            <person name="Stursova M."/>
            <person name="Spatafora J.W."/>
            <person name="Tedersoo L."/>
            <person name="Vaario L.-M."/>
            <person name="Yamada A."/>
            <person name="Yan M."/>
            <person name="Wang P."/>
            <person name="Xu J."/>
            <person name="Bruns T."/>
            <person name="Baldrian P."/>
            <person name="Vilgalys R."/>
            <person name="Henrissat B."/>
            <person name="Grigoriev I.V."/>
            <person name="Hibbett D."/>
            <person name="Nagy L.G."/>
            <person name="Martin F.M."/>
        </authorList>
    </citation>
    <scope>NUCLEOTIDE SEQUENCE</scope>
    <source>
        <strain evidence="1">BED1</strain>
    </source>
</reference>